<protein>
    <submittedName>
        <fullName evidence="1">5449_t:CDS:1</fullName>
    </submittedName>
</protein>
<comment type="caution">
    <text evidence="1">The sequence shown here is derived from an EMBL/GenBank/DDBJ whole genome shotgun (WGS) entry which is preliminary data.</text>
</comment>
<reference evidence="1" key="1">
    <citation type="submission" date="2021-06" db="EMBL/GenBank/DDBJ databases">
        <authorList>
            <person name="Kallberg Y."/>
            <person name="Tangrot J."/>
            <person name="Rosling A."/>
        </authorList>
    </citation>
    <scope>NUCLEOTIDE SEQUENCE</scope>
    <source>
        <strain evidence="1">CL356</strain>
    </source>
</reference>
<name>A0ACA9M9K3_9GLOM</name>
<keyword evidence="2" id="KW-1185">Reference proteome</keyword>
<gene>
    <name evidence="1" type="ORF">ACOLOM_LOCUS5891</name>
</gene>
<dbReference type="Proteomes" id="UP000789525">
    <property type="component" value="Unassembled WGS sequence"/>
</dbReference>
<evidence type="ECO:0000313" key="2">
    <source>
        <dbReference type="Proteomes" id="UP000789525"/>
    </source>
</evidence>
<feature type="non-terminal residue" evidence="1">
    <location>
        <position position="554"/>
    </location>
</feature>
<dbReference type="EMBL" id="CAJVPT010011387">
    <property type="protein sequence ID" value="CAG8578914.1"/>
    <property type="molecule type" value="Genomic_DNA"/>
</dbReference>
<sequence length="554" mass="62613">MTLSKLNKHLGNSKERMQDPVERLRFALDTMPNALHGLFNPPARARILTELYAALWGSNYSLFLAPNDVLNAGSLLSSAQARSSLTPHDDEESKACQHVFKKGECCFRCKSVISSFNFLGTSNTSDLETVPWMIAVLCGSCDCGDPEVWRYPINCLYHRGNQEALEPENETKSSTVPPSLRENMSRVIGCALDFLLDVLDYSPEETHLPASYDALASQLSADPLQKEYWAIILWNDEKHSYDEAVAHLRYMTGCNQQQATAVVLRADEEGRDVIEVAGDAKRLLDTAHKICTVDLTVTMRRAFDTFREHMAAVIIEWILDLLQCHVAGDKTMLRELVATELFSARGEDSGFLYSEAAKLYPEANAGARLDWLFVYHPRLWKRPRLNLKQIYITILTMSQKNRLDVDREAETSIKFFALDLFTVPSVASHLVRQSGVLSRLLAVIAGFFTNQIANKRIASPPDFNHPMDVEAYPFRSKRYMPIFSDIRYICNNHSVQSIISRDTAFITEFAVVCAMFTGIQPNKRARGNHVEYESDSWINVFNVTLSLSRVVKAF</sequence>
<organism evidence="1 2">
    <name type="scientific">Acaulospora colombiana</name>
    <dbReference type="NCBI Taxonomy" id="27376"/>
    <lineage>
        <taxon>Eukaryota</taxon>
        <taxon>Fungi</taxon>
        <taxon>Fungi incertae sedis</taxon>
        <taxon>Mucoromycota</taxon>
        <taxon>Glomeromycotina</taxon>
        <taxon>Glomeromycetes</taxon>
        <taxon>Diversisporales</taxon>
        <taxon>Acaulosporaceae</taxon>
        <taxon>Acaulospora</taxon>
    </lineage>
</organism>
<accession>A0ACA9M9K3</accession>
<evidence type="ECO:0000313" key="1">
    <source>
        <dbReference type="EMBL" id="CAG8578914.1"/>
    </source>
</evidence>
<proteinExistence type="predicted"/>